<reference evidence="1" key="1">
    <citation type="submission" date="2021-12" db="EMBL/GenBank/DDBJ databases">
        <authorList>
            <person name="King R."/>
        </authorList>
    </citation>
    <scope>NUCLEOTIDE SEQUENCE</scope>
</reference>
<keyword evidence="2" id="KW-1185">Reference proteome</keyword>
<evidence type="ECO:0000313" key="2">
    <source>
        <dbReference type="Proteomes" id="UP001154114"/>
    </source>
</evidence>
<evidence type="ECO:0000313" key="1">
    <source>
        <dbReference type="EMBL" id="CAD0196738.1"/>
    </source>
</evidence>
<name>A0A9N8KUX9_CHRIL</name>
<gene>
    <name evidence="1" type="ORF">CINC_LOCUS11027</name>
</gene>
<dbReference type="AlphaFoldDB" id="A0A9N8KUX9"/>
<protein>
    <submittedName>
        <fullName evidence="1">Uncharacterized protein</fullName>
    </submittedName>
</protein>
<organism evidence="1 2">
    <name type="scientific">Chrysodeixis includens</name>
    <name type="common">Soybean looper</name>
    <name type="synonym">Pseudoplusia includens</name>
    <dbReference type="NCBI Taxonomy" id="689277"/>
    <lineage>
        <taxon>Eukaryota</taxon>
        <taxon>Metazoa</taxon>
        <taxon>Ecdysozoa</taxon>
        <taxon>Arthropoda</taxon>
        <taxon>Hexapoda</taxon>
        <taxon>Insecta</taxon>
        <taxon>Pterygota</taxon>
        <taxon>Neoptera</taxon>
        <taxon>Endopterygota</taxon>
        <taxon>Lepidoptera</taxon>
        <taxon>Glossata</taxon>
        <taxon>Ditrysia</taxon>
        <taxon>Noctuoidea</taxon>
        <taxon>Noctuidae</taxon>
        <taxon>Plusiinae</taxon>
        <taxon>Chrysodeixis</taxon>
    </lineage>
</organism>
<dbReference type="Proteomes" id="UP001154114">
    <property type="component" value="Chromosome 5"/>
</dbReference>
<dbReference type="OrthoDB" id="7406432at2759"/>
<accession>A0A9N8KUX9</accession>
<proteinExistence type="predicted"/>
<dbReference type="EMBL" id="LR824008">
    <property type="protein sequence ID" value="CAD0196738.1"/>
    <property type="molecule type" value="Genomic_DNA"/>
</dbReference>
<sequence>MNKKKPGEHFFNTVTPIKLTEARRVKLHSEGWGILTDYYLDSVKVTNAKGRITSAATLRISDRSGQVTCVVRGQTVGLLFGLNLEEWQVVENMCNRGDQLFYRYFKNGVNRNFSIEHKVFYNLCMTSQTNDPLIARYRRSVNTRNKYKSDAFLDILELRHCDNNLLDLYVDQVSNSTLKQIRIME</sequence>